<dbReference type="GO" id="GO:0008324">
    <property type="term" value="F:monoatomic cation transmembrane transporter activity"/>
    <property type="evidence" value="ECO:0007669"/>
    <property type="project" value="TreeGrafter"/>
</dbReference>
<evidence type="ECO:0000313" key="9">
    <source>
        <dbReference type="EMBL" id="CAD8617677.1"/>
    </source>
</evidence>
<dbReference type="InterPro" id="IPR004837">
    <property type="entry name" value="NaCa_Exmemb"/>
</dbReference>
<evidence type="ECO:0000313" key="10">
    <source>
        <dbReference type="EMBL" id="CAD8617678.1"/>
    </source>
</evidence>
<feature type="region of interest" description="Disordered" evidence="6">
    <location>
        <begin position="184"/>
        <end position="204"/>
    </location>
</feature>
<dbReference type="InterPro" id="IPR051359">
    <property type="entry name" value="CaCA_antiporter"/>
</dbReference>
<keyword evidence="5 7" id="KW-0472">Membrane</keyword>
<dbReference type="GO" id="GO:0016020">
    <property type="term" value="C:membrane"/>
    <property type="evidence" value="ECO:0007669"/>
    <property type="project" value="UniProtKB-SubCell"/>
</dbReference>
<dbReference type="EMBL" id="HBEY01043984">
    <property type="protein sequence ID" value="CAD8617677.1"/>
    <property type="molecule type" value="Transcribed_RNA"/>
</dbReference>
<feature type="transmembrane region" description="Helical" evidence="7">
    <location>
        <begin position="373"/>
        <end position="391"/>
    </location>
</feature>
<dbReference type="PANTHER" id="PTHR12266">
    <property type="entry name" value="NA+/CA2+ K+ INDEPENDENT EXCHANGER"/>
    <property type="match status" value="1"/>
</dbReference>
<evidence type="ECO:0000259" key="8">
    <source>
        <dbReference type="Pfam" id="PF01699"/>
    </source>
</evidence>
<dbReference type="PANTHER" id="PTHR12266:SF0">
    <property type="entry name" value="MITOCHONDRIAL SODIUM_CALCIUM EXCHANGER PROTEIN"/>
    <property type="match status" value="1"/>
</dbReference>
<dbReference type="EMBL" id="HBEY01043985">
    <property type="protein sequence ID" value="CAD8617678.1"/>
    <property type="molecule type" value="Transcribed_RNA"/>
</dbReference>
<evidence type="ECO:0000256" key="6">
    <source>
        <dbReference type="SAM" id="MobiDB-lite"/>
    </source>
</evidence>
<feature type="domain" description="Sodium/calcium exchanger membrane region" evidence="8">
    <location>
        <begin position="376"/>
        <end position="524"/>
    </location>
</feature>
<feature type="transmembrane region" description="Helical" evidence="7">
    <location>
        <begin position="509"/>
        <end position="531"/>
    </location>
</feature>
<feature type="transmembrane region" description="Helical" evidence="7">
    <location>
        <begin position="440"/>
        <end position="467"/>
    </location>
</feature>
<feature type="transmembrane region" description="Helical" evidence="7">
    <location>
        <begin position="397"/>
        <end position="419"/>
    </location>
</feature>
<evidence type="ECO:0000256" key="7">
    <source>
        <dbReference type="SAM" id="Phobius"/>
    </source>
</evidence>
<feature type="transmembrane region" description="Helical" evidence="7">
    <location>
        <begin position="343"/>
        <end position="361"/>
    </location>
</feature>
<comment type="subcellular location">
    <subcellularLocation>
        <location evidence="1">Membrane</location>
        <topology evidence="1">Multi-pass membrane protein</topology>
    </subcellularLocation>
</comment>
<sequence length="539" mass="58826">MIAPFQPHRRPLLRDIGFYCLGVILMAVFILDGKTEFYEALILALVYIFYVFFVLASRYVFQRWKTYQKRLESQKQLSIGILGAPASMRRMSSWRDNVKNLEEFAGRMNLHRVVKRREERINEALRARKIDPDTAKADMTLNPSGRSGMVQAVLKRTLESDESITSTHEHVLGYMWAWHHMQQRGKGGEAPGAPNVNSDAVSTSSEVRPAQSLLNGSLNAEPVPSAVVSEVDDVEPKLTAVPKATGTEIEVPRPLMARMELPKAIEWVEEATGWAEKGTLSRLSYPLELIFIFARDLTVPLLEEDRWNRTMASVATVGALTFIYINIFPSSVSTLLGGAFPEMLLPVVIGLVLVPILRLFLPADESPTGWKSIVLLLVGFASAITWTNALANELVASLEFLGGLLGISPGILGLTVLAWGNSLGDFIADTSLARAGNPRMGAASCFGSPLFNLLIGFGASVAFATAAGNVVNTPDDDNIPVALGFLIGSCVLSAVIIPANGFHVTYRYGVFLICYYLIFLIISLLVELNVIGHGSGASE</sequence>
<feature type="transmembrane region" description="Helical" evidence="7">
    <location>
        <begin position="479"/>
        <end position="497"/>
    </location>
</feature>
<dbReference type="Gene3D" id="1.20.1420.30">
    <property type="entry name" value="NCX, central ion-binding region"/>
    <property type="match status" value="2"/>
</dbReference>
<dbReference type="AlphaFoldDB" id="A0A6T7K5F6"/>
<organism evidence="10">
    <name type="scientific">Coccolithus braarudii</name>
    <dbReference type="NCBI Taxonomy" id="221442"/>
    <lineage>
        <taxon>Eukaryota</taxon>
        <taxon>Haptista</taxon>
        <taxon>Haptophyta</taxon>
        <taxon>Prymnesiophyceae</taxon>
        <taxon>Coccolithales</taxon>
        <taxon>Coccolithaceae</taxon>
        <taxon>Coccolithus</taxon>
    </lineage>
</organism>
<accession>A0A6T7K5F6</accession>
<keyword evidence="4 7" id="KW-1133">Transmembrane helix</keyword>
<protein>
    <recommendedName>
        <fullName evidence="8">Sodium/calcium exchanger membrane region domain-containing protein</fullName>
    </recommendedName>
</protein>
<evidence type="ECO:0000256" key="2">
    <source>
        <dbReference type="ARBA" id="ARBA00022448"/>
    </source>
</evidence>
<proteinExistence type="predicted"/>
<evidence type="ECO:0000256" key="4">
    <source>
        <dbReference type="ARBA" id="ARBA00022989"/>
    </source>
</evidence>
<dbReference type="Pfam" id="PF01699">
    <property type="entry name" value="Na_Ca_ex"/>
    <property type="match status" value="1"/>
</dbReference>
<keyword evidence="3 7" id="KW-0812">Transmembrane</keyword>
<name>A0A6T7K5F6_9EUKA</name>
<feature type="transmembrane region" description="Helical" evidence="7">
    <location>
        <begin position="311"/>
        <end position="331"/>
    </location>
</feature>
<feature type="compositionally biased region" description="Polar residues" evidence="6">
    <location>
        <begin position="195"/>
        <end position="204"/>
    </location>
</feature>
<evidence type="ECO:0000256" key="5">
    <source>
        <dbReference type="ARBA" id="ARBA00023136"/>
    </source>
</evidence>
<keyword evidence="2" id="KW-0813">Transport</keyword>
<reference evidence="10" key="1">
    <citation type="submission" date="2021-01" db="EMBL/GenBank/DDBJ databases">
        <authorList>
            <person name="Corre E."/>
            <person name="Pelletier E."/>
            <person name="Niang G."/>
            <person name="Scheremetjew M."/>
            <person name="Finn R."/>
            <person name="Kale V."/>
            <person name="Holt S."/>
            <person name="Cochrane G."/>
            <person name="Meng A."/>
            <person name="Brown T."/>
            <person name="Cohen L."/>
        </authorList>
    </citation>
    <scope>NUCLEOTIDE SEQUENCE</scope>
    <source>
        <strain evidence="10">PLY182g</strain>
    </source>
</reference>
<evidence type="ECO:0000256" key="1">
    <source>
        <dbReference type="ARBA" id="ARBA00004141"/>
    </source>
</evidence>
<feature type="transmembrane region" description="Helical" evidence="7">
    <location>
        <begin position="12"/>
        <end position="31"/>
    </location>
</feature>
<gene>
    <name evidence="9" type="ORF">CPEL01642_LOCUS21058</name>
    <name evidence="10" type="ORF">CPEL01642_LOCUS21059</name>
</gene>
<feature type="transmembrane region" description="Helical" evidence="7">
    <location>
        <begin position="37"/>
        <end position="61"/>
    </location>
</feature>
<evidence type="ECO:0000256" key="3">
    <source>
        <dbReference type="ARBA" id="ARBA00022692"/>
    </source>
</evidence>
<dbReference type="InterPro" id="IPR044880">
    <property type="entry name" value="NCX_ion-bd_dom_sf"/>
</dbReference>